<keyword evidence="4" id="KW-1185">Reference proteome</keyword>
<evidence type="ECO:0000256" key="1">
    <source>
        <dbReference type="ARBA" id="ARBA00022676"/>
    </source>
</evidence>
<organism evidence="3 4">
    <name type="scientific">Flavobacterium phage vB_FspM_immuto_2-6A</name>
    <dbReference type="NCBI Taxonomy" id="2801477"/>
    <lineage>
        <taxon>Viruses</taxon>
        <taxon>Duplodnaviria</taxon>
        <taxon>Heunggongvirae</taxon>
        <taxon>Uroviricota</taxon>
        <taxon>Caudoviricetes</taxon>
        <taxon>Immutovirus</taxon>
        <taxon>Immutovirus immuto</taxon>
    </lineage>
</organism>
<evidence type="ECO:0000256" key="2">
    <source>
        <dbReference type="ARBA" id="ARBA00022679"/>
    </source>
</evidence>
<accession>A0A7T8ERU8</accession>
<dbReference type="Gene3D" id="3.40.50.2020">
    <property type="match status" value="2"/>
</dbReference>
<name>A0A7T8ERU8_9CAUD</name>
<sequence length="131" mass="14647">MALKIGNKMYLSWDDINVLVEDLCNTIATSGAEIKSIAGIKRGGLIPAVMVSHKLNIPYVDRINKDTLVVDDICDTGETLKKSIAMYTATLHYKPTAGFTPDFYAKEVGSDWIVYPWERKDSDAVQDYLKK</sequence>
<dbReference type="InterPro" id="IPR029057">
    <property type="entry name" value="PRTase-like"/>
</dbReference>
<gene>
    <name evidence="3" type="ORF">immuto26A_60</name>
</gene>
<proteinExistence type="predicted"/>
<reference evidence="3 4" key="1">
    <citation type="submission" date="2020-12" db="EMBL/GenBank/DDBJ databases">
        <title>Dynamics of Baltic Sea phages driven by environmental changes.</title>
        <authorList>
            <person name="Hoetzinger M."/>
            <person name="Nilsson E."/>
            <person name="Holmfeldt K."/>
        </authorList>
    </citation>
    <scope>NUCLEOTIDE SEQUENCE [LARGE SCALE GENOMIC DNA]</scope>
</reference>
<dbReference type="SUPFAM" id="SSF53271">
    <property type="entry name" value="PRTase-like"/>
    <property type="match status" value="1"/>
</dbReference>
<dbReference type="InterPro" id="IPR000836">
    <property type="entry name" value="PRTase_dom"/>
</dbReference>
<evidence type="ECO:0000313" key="3">
    <source>
        <dbReference type="EMBL" id="QQO91739.1"/>
    </source>
</evidence>
<keyword evidence="2 3" id="KW-0808">Transferase</keyword>
<dbReference type="EMBL" id="MW353175">
    <property type="protein sequence ID" value="QQO91739.1"/>
    <property type="molecule type" value="Genomic_DNA"/>
</dbReference>
<dbReference type="PANTHER" id="PTHR43363">
    <property type="entry name" value="HYPOXANTHINE PHOSPHORIBOSYLTRANSFERASE"/>
    <property type="match status" value="1"/>
</dbReference>
<keyword evidence="1 3" id="KW-0328">Glycosyltransferase</keyword>
<dbReference type="CDD" id="cd06223">
    <property type="entry name" value="PRTases_typeI"/>
    <property type="match status" value="1"/>
</dbReference>
<dbReference type="Proteomes" id="UP000595566">
    <property type="component" value="Segment"/>
</dbReference>
<dbReference type="GO" id="GO:0016757">
    <property type="term" value="F:glycosyltransferase activity"/>
    <property type="evidence" value="ECO:0007669"/>
    <property type="project" value="UniProtKB-KW"/>
</dbReference>
<dbReference type="PANTHER" id="PTHR43363:SF1">
    <property type="entry name" value="HYPOXANTHINE-GUANINE PHOSPHORIBOSYLTRANSFERASE"/>
    <property type="match status" value="1"/>
</dbReference>
<protein>
    <submittedName>
        <fullName evidence="3">Phosphoribosyltransferase</fullName>
    </submittedName>
</protein>
<evidence type="ECO:0000313" key="4">
    <source>
        <dbReference type="Proteomes" id="UP000595566"/>
    </source>
</evidence>